<keyword evidence="2" id="KW-1185">Reference proteome</keyword>
<evidence type="ECO:0000313" key="1">
    <source>
        <dbReference type="EMBL" id="KAG5630223.1"/>
    </source>
</evidence>
<proteinExistence type="predicted"/>
<sequence>MVSLYPIGLFGFLHCNFDILVRASTKGSFKSFPYGVSSDFLDGAQHKCVSKYPGGKIGELPTVYLGMPLGDKNKSKGIWNNVLEKCEKKLVNCKSKYLSLGGRVTLINSVLDAMPTYMISIFPMPANVIDIMDAIMRNFLWQGNCDPNEHKYHLVKWDEVIQSKKVGGLGIRNLKL</sequence>
<reference evidence="1 2" key="1">
    <citation type="submission" date="2020-09" db="EMBL/GenBank/DDBJ databases">
        <title>De no assembly of potato wild relative species, Solanum commersonii.</title>
        <authorList>
            <person name="Cho K."/>
        </authorList>
    </citation>
    <scope>NUCLEOTIDE SEQUENCE [LARGE SCALE GENOMIC DNA]</scope>
    <source>
        <strain evidence="1">LZ3.2</strain>
        <tissue evidence="1">Leaf</tissue>
    </source>
</reference>
<evidence type="ECO:0000313" key="2">
    <source>
        <dbReference type="Proteomes" id="UP000824120"/>
    </source>
</evidence>
<accession>A0A9J6B1H9</accession>
<dbReference type="EMBL" id="JACXVP010000001">
    <property type="protein sequence ID" value="KAG5630223.1"/>
    <property type="molecule type" value="Genomic_DNA"/>
</dbReference>
<name>A0A9J6B1H9_SOLCO</name>
<dbReference type="PANTHER" id="PTHR33116:SF78">
    <property type="entry name" value="OS12G0587133 PROTEIN"/>
    <property type="match status" value="1"/>
</dbReference>
<gene>
    <name evidence="1" type="ORF">H5410_001940</name>
</gene>
<dbReference type="PANTHER" id="PTHR33116">
    <property type="entry name" value="REVERSE TRANSCRIPTASE ZINC-BINDING DOMAIN-CONTAINING PROTEIN-RELATED-RELATED"/>
    <property type="match status" value="1"/>
</dbReference>
<organism evidence="1 2">
    <name type="scientific">Solanum commersonii</name>
    <name type="common">Commerson's wild potato</name>
    <name type="synonym">Commerson's nightshade</name>
    <dbReference type="NCBI Taxonomy" id="4109"/>
    <lineage>
        <taxon>Eukaryota</taxon>
        <taxon>Viridiplantae</taxon>
        <taxon>Streptophyta</taxon>
        <taxon>Embryophyta</taxon>
        <taxon>Tracheophyta</taxon>
        <taxon>Spermatophyta</taxon>
        <taxon>Magnoliopsida</taxon>
        <taxon>eudicotyledons</taxon>
        <taxon>Gunneridae</taxon>
        <taxon>Pentapetalae</taxon>
        <taxon>asterids</taxon>
        <taxon>lamiids</taxon>
        <taxon>Solanales</taxon>
        <taxon>Solanaceae</taxon>
        <taxon>Solanoideae</taxon>
        <taxon>Solaneae</taxon>
        <taxon>Solanum</taxon>
    </lineage>
</organism>
<dbReference type="AlphaFoldDB" id="A0A9J6B1H9"/>
<dbReference type="OrthoDB" id="1743609at2759"/>
<protein>
    <submittedName>
        <fullName evidence="1">Uncharacterized protein</fullName>
    </submittedName>
</protein>
<comment type="caution">
    <text evidence="1">The sequence shown here is derived from an EMBL/GenBank/DDBJ whole genome shotgun (WGS) entry which is preliminary data.</text>
</comment>
<dbReference type="Proteomes" id="UP000824120">
    <property type="component" value="Chromosome 1"/>
</dbReference>